<accession>A0AAV7TAK0</accession>
<feature type="region of interest" description="Disordered" evidence="1">
    <location>
        <begin position="21"/>
        <end position="130"/>
    </location>
</feature>
<feature type="compositionally biased region" description="Basic and acidic residues" evidence="1">
    <location>
        <begin position="66"/>
        <end position="85"/>
    </location>
</feature>
<dbReference type="EMBL" id="JANPWB010000007">
    <property type="protein sequence ID" value="KAJ1173458.1"/>
    <property type="molecule type" value="Genomic_DNA"/>
</dbReference>
<dbReference type="AlphaFoldDB" id="A0AAV7TAK0"/>
<evidence type="ECO:0008006" key="4">
    <source>
        <dbReference type="Google" id="ProtNLM"/>
    </source>
</evidence>
<name>A0AAV7TAK0_PLEWA</name>
<proteinExistence type="predicted"/>
<sequence length="130" mass="14243">MIVHFWAVVWALQRLGFIPKSQPRDRRVEDCDSPSTSTKAKSRTPSPNPATSSKAPGAWYFSSLVGRDDGGRGAQKEDKRPRSDSLRAAPAPDAKSRFLGALQSSGTKKEDHPGASGTKRRTDDVFLFLE</sequence>
<evidence type="ECO:0000313" key="3">
    <source>
        <dbReference type="Proteomes" id="UP001066276"/>
    </source>
</evidence>
<protein>
    <recommendedName>
        <fullName evidence="4">Myelin basic protein</fullName>
    </recommendedName>
</protein>
<organism evidence="2 3">
    <name type="scientific">Pleurodeles waltl</name>
    <name type="common">Iberian ribbed newt</name>
    <dbReference type="NCBI Taxonomy" id="8319"/>
    <lineage>
        <taxon>Eukaryota</taxon>
        <taxon>Metazoa</taxon>
        <taxon>Chordata</taxon>
        <taxon>Craniata</taxon>
        <taxon>Vertebrata</taxon>
        <taxon>Euteleostomi</taxon>
        <taxon>Amphibia</taxon>
        <taxon>Batrachia</taxon>
        <taxon>Caudata</taxon>
        <taxon>Salamandroidea</taxon>
        <taxon>Salamandridae</taxon>
        <taxon>Pleurodelinae</taxon>
        <taxon>Pleurodeles</taxon>
    </lineage>
</organism>
<keyword evidence="3" id="KW-1185">Reference proteome</keyword>
<comment type="caution">
    <text evidence="2">The sequence shown here is derived from an EMBL/GenBank/DDBJ whole genome shotgun (WGS) entry which is preliminary data.</text>
</comment>
<gene>
    <name evidence="2" type="ORF">NDU88_005290</name>
</gene>
<evidence type="ECO:0000256" key="1">
    <source>
        <dbReference type="SAM" id="MobiDB-lite"/>
    </source>
</evidence>
<reference evidence="2" key="1">
    <citation type="journal article" date="2022" name="bioRxiv">
        <title>Sequencing and chromosome-scale assembly of the giantPleurodeles waltlgenome.</title>
        <authorList>
            <person name="Brown T."/>
            <person name="Elewa A."/>
            <person name="Iarovenko S."/>
            <person name="Subramanian E."/>
            <person name="Araus A.J."/>
            <person name="Petzold A."/>
            <person name="Susuki M."/>
            <person name="Suzuki K.-i.T."/>
            <person name="Hayashi T."/>
            <person name="Toyoda A."/>
            <person name="Oliveira C."/>
            <person name="Osipova E."/>
            <person name="Leigh N.D."/>
            <person name="Simon A."/>
            <person name="Yun M.H."/>
        </authorList>
    </citation>
    <scope>NUCLEOTIDE SEQUENCE</scope>
    <source>
        <strain evidence="2">20211129_DDA</strain>
        <tissue evidence="2">Liver</tissue>
    </source>
</reference>
<evidence type="ECO:0000313" key="2">
    <source>
        <dbReference type="EMBL" id="KAJ1173458.1"/>
    </source>
</evidence>
<dbReference type="Proteomes" id="UP001066276">
    <property type="component" value="Chromosome 4_1"/>
</dbReference>
<feature type="compositionally biased region" description="Polar residues" evidence="1">
    <location>
        <begin position="33"/>
        <end position="54"/>
    </location>
</feature>